<dbReference type="GO" id="GO:0080188">
    <property type="term" value="P:gene silencing by siRNA-directed DNA methylation"/>
    <property type="evidence" value="ECO:0007669"/>
    <property type="project" value="InterPro"/>
</dbReference>
<dbReference type="InterPro" id="IPR036319">
    <property type="entry name" value="RDM1_sf"/>
</dbReference>
<dbReference type="GO" id="GO:0000419">
    <property type="term" value="C:RNA polymerase V complex"/>
    <property type="evidence" value="ECO:0007669"/>
    <property type="project" value="TreeGrafter"/>
</dbReference>
<dbReference type="AlphaFoldDB" id="A0AAD3TFK6"/>
<evidence type="ECO:0000313" key="3">
    <source>
        <dbReference type="Proteomes" id="UP001279734"/>
    </source>
</evidence>
<evidence type="ECO:0000313" key="2">
    <source>
        <dbReference type="EMBL" id="GMH28492.1"/>
    </source>
</evidence>
<evidence type="ECO:0000256" key="1">
    <source>
        <dbReference type="SAM" id="MobiDB-lite"/>
    </source>
</evidence>
<dbReference type="Proteomes" id="UP001279734">
    <property type="component" value="Unassembled WGS sequence"/>
</dbReference>
<dbReference type="Pfam" id="PF09187">
    <property type="entry name" value="RdDM_RDM1"/>
    <property type="match status" value="1"/>
</dbReference>
<comment type="caution">
    <text evidence="2">The sequence shown here is derived from an EMBL/GenBank/DDBJ whole genome shotgun (WGS) entry which is preliminary data.</text>
</comment>
<dbReference type="EMBL" id="BSYO01000034">
    <property type="protein sequence ID" value="GMH28492.1"/>
    <property type="molecule type" value="Genomic_DNA"/>
</dbReference>
<protein>
    <submittedName>
        <fullName evidence="2">Uncharacterized protein</fullName>
    </submittedName>
</protein>
<sequence>MKRQRQWDEQVDLISSDDSSSNSDVEAPGGIHSSVNHSVAKASFPQQSITEVAFLMGNDGTNRPTEVIISEEGLVRRARMYQEYMKQIPIPSQRGSVIPCNSWMGLAKSIKQLYGQPLHYLTNKLLREWDRARFETDDQHRPLDSIFHPVKAEANIWLIEEVHRLTASHDHIAKLWLHDERYHALAFVFFLASAKSQRFTLSSAPASLHLKRVRKDTRTNEKLQEVRTKMEINKKRKIGKEVEYDRWRDKPQYVENSVDTNTELIKTVEDGRWTPSQAMLDDIGEVQRTSITNHNL</sequence>
<gene>
    <name evidence="2" type="ORF">Nepgr_030335</name>
</gene>
<feature type="region of interest" description="Disordered" evidence="1">
    <location>
        <begin position="1"/>
        <end position="32"/>
    </location>
</feature>
<accession>A0AAD3TFK6</accession>
<dbReference type="SUPFAM" id="SSF109920">
    <property type="entry name" value="Hypothetical protein At3g22680"/>
    <property type="match status" value="1"/>
</dbReference>
<name>A0AAD3TFK6_NEPGR</name>
<dbReference type="InterPro" id="IPR015270">
    <property type="entry name" value="RDM1_plant"/>
</dbReference>
<dbReference type="Gene3D" id="1.20.120.690">
    <property type="entry name" value="RDM1 protein domain"/>
    <property type="match status" value="1"/>
</dbReference>
<dbReference type="PANTHER" id="PTHR36366:SF1">
    <property type="entry name" value="PROTEIN RDM1"/>
    <property type="match status" value="1"/>
</dbReference>
<dbReference type="PANTHER" id="PTHR36366">
    <property type="entry name" value="PROTEIN RDM1"/>
    <property type="match status" value="1"/>
</dbReference>
<reference evidence="2" key="1">
    <citation type="submission" date="2023-05" db="EMBL/GenBank/DDBJ databases">
        <title>Nepenthes gracilis genome sequencing.</title>
        <authorList>
            <person name="Fukushima K."/>
        </authorList>
    </citation>
    <scope>NUCLEOTIDE SEQUENCE</scope>
    <source>
        <strain evidence="2">SING2019-196</strain>
    </source>
</reference>
<keyword evidence="3" id="KW-1185">Reference proteome</keyword>
<organism evidence="2 3">
    <name type="scientific">Nepenthes gracilis</name>
    <name type="common">Slender pitcher plant</name>
    <dbReference type="NCBI Taxonomy" id="150966"/>
    <lineage>
        <taxon>Eukaryota</taxon>
        <taxon>Viridiplantae</taxon>
        <taxon>Streptophyta</taxon>
        <taxon>Embryophyta</taxon>
        <taxon>Tracheophyta</taxon>
        <taxon>Spermatophyta</taxon>
        <taxon>Magnoliopsida</taxon>
        <taxon>eudicotyledons</taxon>
        <taxon>Gunneridae</taxon>
        <taxon>Pentapetalae</taxon>
        <taxon>Caryophyllales</taxon>
        <taxon>Nepenthaceae</taxon>
        <taxon>Nepenthes</taxon>
    </lineage>
</organism>
<proteinExistence type="predicted"/>